<gene>
    <name evidence="1" type="ORF">NGRA_0192</name>
</gene>
<sequence>MVSVILNEQEYKNIKLLLEGKIDQVVLSKDIKKRLKKKSEHFIIINGDIYLKDEREGFYKRDFHKEQTDIMVLEAKRVHKDKHYGMNRFESNCNDLFFRIPRTILRKVVCDMFSITAFKG</sequence>
<name>A0A9P6KZT2_9MICR</name>
<dbReference type="EMBL" id="SBJO01000006">
    <property type="protein sequence ID" value="KAF9764873.1"/>
    <property type="molecule type" value="Genomic_DNA"/>
</dbReference>
<evidence type="ECO:0000313" key="2">
    <source>
        <dbReference type="Proteomes" id="UP000740883"/>
    </source>
</evidence>
<comment type="caution">
    <text evidence="1">The sequence shown here is derived from an EMBL/GenBank/DDBJ whole genome shotgun (WGS) entry which is preliminary data.</text>
</comment>
<dbReference type="Proteomes" id="UP000740883">
    <property type="component" value="Unassembled WGS sequence"/>
</dbReference>
<keyword evidence="2" id="KW-1185">Reference proteome</keyword>
<dbReference type="AlphaFoldDB" id="A0A9P6KZT2"/>
<accession>A0A9P6KZT2</accession>
<protein>
    <submittedName>
        <fullName evidence="1">Uncharacterized protein</fullName>
    </submittedName>
</protein>
<organism evidence="1 2">
    <name type="scientific">Nosema granulosis</name>
    <dbReference type="NCBI Taxonomy" id="83296"/>
    <lineage>
        <taxon>Eukaryota</taxon>
        <taxon>Fungi</taxon>
        <taxon>Fungi incertae sedis</taxon>
        <taxon>Microsporidia</taxon>
        <taxon>Nosematidae</taxon>
        <taxon>Nosema</taxon>
    </lineage>
</organism>
<reference evidence="1 2" key="1">
    <citation type="journal article" date="2020" name="Genome Biol. Evol.">
        <title>Comparative genomics of strictly vertically transmitted, feminizing microsporidia endosymbionts of amphipod crustaceans.</title>
        <authorList>
            <person name="Cormier A."/>
            <person name="Chebbi M.A."/>
            <person name="Giraud I."/>
            <person name="Wattier R."/>
            <person name="Teixeira M."/>
            <person name="Gilbert C."/>
            <person name="Rigaud T."/>
            <person name="Cordaux R."/>
        </authorList>
    </citation>
    <scope>NUCLEOTIDE SEQUENCE [LARGE SCALE GENOMIC DNA]</scope>
    <source>
        <strain evidence="1 2">Ou3-Ou53</strain>
    </source>
</reference>
<proteinExistence type="predicted"/>
<evidence type="ECO:0000313" key="1">
    <source>
        <dbReference type="EMBL" id="KAF9764873.1"/>
    </source>
</evidence>